<organism evidence="1 2">
    <name type="scientific">Bacteroides uniformis (strain ATCC 8492 / DSM 6597 / CCUG 4942 / CIP 103695 / JCM 5828 / KCTC 5204 / NCTC 13054 / VPI 0061)</name>
    <dbReference type="NCBI Taxonomy" id="411479"/>
    <lineage>
        <taxon>Bacteria</taxon>
        <taxon>Pseudomonadati</taxon>
        <taxon>Bacteroidota</taxon>
        <taxon>Bacteroidia</taxon>
        <taxon>Bacteroidales</taxon>
        <taxon>Bacteroidaceae</taxon>
        <taxon>Bacteroides</taxon>
    </lineage>
</organism>
<reference evidence="1" key="1">
    <citation type="submission" date="2007-06" db="EMBL/GenBank/DDBJ databases">
        <authorList>
            <person name="Fulton L."/>
            <person name="Clifton S."/>
            <person name="Fulton B."/>
            <person name="Xu J."/>
            <person name="Minx P."/>
            <person name="Pepin K.H."/>
            <person name="Johnson M."/>
            <person name="Thiruvilangam P."/>
            <person name="Bhonagiri V."/>
            <person name="Nash W.E."/>
            <person name="Mardis E.R."/>
            <person name="Wilson R.K."/>
        </authorList>
    </citation>
    <scope>NUCLEOTIDE SEQUENCE [LARGE SCALE GENOMIC DNA]</scope>
    <source>
        <strain evidence="1">ATCC 8492</strain>
    </source>
</reference>
<comment type="caution">
    <text evidence="1">The sequence shown here is derived from an EMBL/GenBank/DDBJ whole genome shotgun (WGS) entry which is preliminary data.</text>
</comment>
<name>A0ABC9NAZ8_BACUC</name>
<keyword evidence="2" id="KW-1185">Reference proteome</keyword>
<reference evidence="1" key="2">
    <citation type="submission" date="2013-11" db="EMBL/GenBank/DDBJ databases">
        <title>Draft genome sequence of Bacteroides uniformis (ATCC 8492).</title>
        <authorList>
            <person name="Sudarsanam P."/>
            <person name="Ley R."/>
            <person name="Guruge J."/>
            <person name="Turnbaugh P.J."/>
            <person name="Mahowald M."/>
            <person name="Liep D."/>
            <person name="Gordon J."/>
        </authorList>
    </citation>
    <scope>NUCLEOTIDE SEQUENCE</scope>
    <source>
        <strain evidence="1">ATCC 8492</strain>
    </source>
</reference>
<dbReference type="AlphaFoldDB" id="A0ABC9NAZ8"/>
<dbReference type="Proteomes" id="UP000004110">
    <property type="component" value="Unassembled WGS sequence"/>
</dbReference>
<evidence type="ECO:0000313" key="1">
    <source>
        <dbReference type="EMBL" id="EDO53954.1"/>
    </source>
</evidence>
<evidence type="ECO:0000313" key="2">
    <source>
        <dbReference type="Proteomes" id="UP000004110"/>
    </source>
</evidence>
<sequence length="41" mass="4774">MVNTLQKILFCGKILSNSENIHEIFPGKSHVYFDYSFLHCV</sequence>
<gene>
    <name evidence="1" type="ORF">BACUNI_02575</name>
</gene>
<dbReference type="EMBL" id="AAYH02000044">
    <property type="protein sequence ID" value="EDO53954.1"/>
    <property type="molecule type" value="Genomic_DNA"/>
</dbReference>
<protein>
    <submittedName>
        <fullName evidence="1">Uncharacterized protein</fullName>
    </submittedName>
</protein>
<accession>A0ABC9NAZ8</accession>
<proteinExistence type="predicted"/>